<gene>
    <name evidence="1" type="ORF">MRB53_012665</name>
</gene>
<accession>A0ACC2LYW3</accession>
<keyword evidence="2" id="KW-1185">Reference proteome</keyword>
<evidence type="ECO:0000313" key="2">
    <source>
        <dbReference type="Proteomes" id="UP001234297"/>
    </source>
</evidence>
<evidence type="ECO:0000313" key="1">
    <source>
        <dbReference type="EMBL" id="KAJ8638398.1"/>
    </source>
</evidence>
<dbReference type="Proteomes" id="UP001234297">
    <property type="component" value="Chromosome 3"/>
</dbReference>
<reference evidence="1 2" key="1">
    <citation type="journal article" date="2022" name="Hortic Res">
        <title>A haplotype resolved chromosomal level avocado genome allows analysis of novel avocado genes.</title>
        <authorList>
            <person name="Nath O."/>
            <person name="Fletcher S.J."/>
            <person name="Hayward A."/>
            <person name="Shaw L.M."/>
            <person name="Masouleh A.K."/>
            <person name="Furtado A."/>
            <person name="Henry R.J."/>
            <person name="Mitter N."/>
        </authorList>
    </citation>
    <scope>NUCLEOTIDE SEQUENCE [LARGE SCALE GENOMIC DNA]</scope>
    <source>
        <strain evidence="2">cv. Hass</strain>
    </source>
</reference>
<name>A0ACC2LYW3_PERAE</name>
<organism evidence="1 2">
    <name type="scientific">Persea americana</name>
    <name type="common">Avocado</name>
    <dbReference type="NCBI Taxonomy" id="3435"/>
    <lineage>
        <taxon>Eukaryota</taxon>
        <taxon>Viridiplantae</taxon>
        <taxon>Streptophyta</taxon>
        <taxon>Embryophyta</taxon>
        <taxon>Tracheophyta</taxon>
        <taxon>Spermatophyta</taxon>
        <taxon>Magnoliopsida</taxon>
        <taxon>Magnoliidae</taxon>
        <taxon>Laurales</taxon>
        <taxon>Lauraceae</taxon>
        <taxon>Persea</taxon>
    </lineage>
</organism>
<comment type="caution">
    <text evidence="1">The sequence shown here is derived from an EMBL/GenBank/DDBJ whole genome shotgun (WGS) entry which is preliminary data.</text>
</comment>
<protein>
    <submittedName>
        <fullName evidence="1">Uncharacterized protein</fullName>
    </submittedName>
</protein>
<proteinExistence type="predicted"/>
<sequence length="342" mass="38537">MAASSLVAVAVWRDIETARSVTDDHLSILHFLFGKNFERATRIVDQGGVKRISGDPSRRFLFQVVGESRRKEEYICFAEHHCTCYSFFYDIVNRGEQLCCKHQLAARLAAAVGACIEVKVTRKGEKRLHSRQNIYMDISTRYLSTSRIGAEVIASHTGMVIVDETGDALWRWEFRLQRLLLNSLCNLLLGLFLQACLHFCIRNRVAYGSLKIGRALYVLSSPQARLAGQTTETNAIMLVGFFPLLWETKKEREWKIPTEQLSVQVTVGDNHGDKDYAFIFTSLDTLVDGAPLSGSIPIEGVLILVKHDITHSNFITSPAFFLICYVGWGFHLPSCSVSDRQI</sequence>
<dbReference type="EMBL" id="CM056811">
    <property type="protein sequence ID" value="KAJ8638398.1"/>
    <property type="molecule type" value="Genomic_DNA"/>
</dbReference>